<dbReference type="GO" id="GO:0035243">
    <property type="term" value="F:protein-arginine omega-N symmetric methyltransferase activity"/>
    <property type="evidence" value="ECO:0007669"/>
    <property type="project" value="TreeGrafter"/>
</dbReference>
<dbReference type="InterPro" id="IPR003788">
    <property type="entry name" value="NDUFAF7"/>
</dbReference>
<dbReference type="Proteomes" id="UP000002718">
    <property type="component" value="Chromosome"/>
</dbReference>
<reference evidence="3 4" key="2">
    <citation type="journal article" date="2008" name="Appl. Environ. Microbiol.">
        <title>Complete genome sequence of Nitrosospira multiformis, an ammonia-oxidizing bacterium from the soil environment.</title>
        <authorList>
            <person name="Norton J.M."/>
            <person name="Klotz M.G."/>
            <person name="Stein L.Y."/>
            <person name="Arp D.J."/>
            <person name="Bottomley P.J."/>
            <person name="Chain P.S."/>
            <person name="Hauser L.J."/>
            <person name="Land M.L."/>
            <person name="Larimer F.W."/>
            <person name="Shin M.W."/>
            <person name="Starkenburg S.R."/>
        </authorList>
    </citation>
    <scope>NUCLEOTIDE SEQUENCE [LARGE SCALE GENOMIC DNA]</scope>
    <source>
        <strain evidence="4">ATCC 25196 / NCIMB 11849 / C 71</strain>
    </source>
</reference>
<dbReference type="EMBL" id="CP000103">
    <property type="protein sequence ID" value="ABB73645.1"/>
    <property type="molecule type" value="Genomic_DNA"/>
</dbReference>
<evidence type="ECO:0000256" key="1">
    <source>
        <dbReference type="ARBA" id="ARBA00022603"/>
    </source>
</evidence>
<keyword evidence="1" id="KW-0489">Methyltransferase</keyword>
<keyword evidence="4" id="KW-1185">Reference proteome</keyword>
<dbReference type="Pfam" id="PF02636">
    <property type="entry name" value="Methyltransf_28"/>
    <property type="match status" value="1"/>
</dbReference>
<dbReference type="AlphaFoldDB" id="Q2YC76"/>
<dbReference type="eggNOG" id="COG1565">
    <property type="taxonomic scope" value="Bacteria"/>
</dbReference>
<proteinExistence type="predicted"/>
<evidence type="ECO:0008006" key="5">
    <source>
        <dbReference type="Google" id="ProtNLM"/>
    </source>
</evidence>
<dbReference type="KEGG" id="nmu:Nmul_A0337"/>
<gene>
    <name evidence="3" type="ordered locus">Nmul_A0337</name>
</gene>
<evidence type="ECO:0000313" key="3">
    <source>
        <dbReference type="EMBL" id="ABB73645.1"/>
    </source>
</evidence>
<sequence length="424" mass="47018">MSASKEGLRYRCYLLAESTVKRSIAPMQPQPPFPLPGEAALEHSRVLTKLIHEKISAAGGWISFEHYMRLALYAPGMGYYSGGPAKFGQEGDFVTAPEISPLFGRTVARQARQILELADEGSCILEFGAGTGKLALDLLVELEKLDCLPQQYFILEVSAELRQRQRQLLEQFAPHLASRVFWLKHLPEQFNGLILANEVLDAMPVHLIAWRGTTVYERGVSSAGHEFIWSERLLAEGVLFEAAQELADRIRLGRNEGEYVSEICLQARGFIASLGKMLQRGAILLIDYGFGRDEYYHPQRRQGTLMCHYRHHTHDNPFYLPGLQDITSHVDFSSAASSGLEAGLQLLGYTTQAHFLINCGITEILAETPAANAKDYLPLANQVQKLVSPAEMGELFKVMILGKGIGNNHPPPVGFTGGDKSRLL</sequence>
<dbReference type="GO" id="GO:0032259">
    <property type="term" value="P:methylation"/>
    <property type="evidence" value="ECO:0007669"/>
    <property type="project" value="UniProtKB-KW"/>
</dbReference>
<protein>
    <recommendedName>
        <fullName evidence="5">SAM-dependent MidA family methyltransferase</fullName>
    </recommendedName>
</protein>
<dbReference type="PANTHER" id="PTHR12049">
    <property type="entry name" value="PROTEIN ARGININE METHYLTRANSFERASE NDUFAF7, MITOCHONDRIAL"/>
    <property type="match status" value="1"/>
</dbReference>
<name>Q2YC76_NITMU</name>
<reference evidence="4" key="1">
    <citation type="submission" date="2005-08" db="EMBL/GenBank/DDBJ databases">
        <title>Complete sequence of chromosome 1 of Nitrosospira multiformis ATCC 25196.</title>
        <authorList>
            <person name="Copeland A."/>
            <person name="Lucas S."/>
            <person name="Lapidus A."/>
            <person name="Barry K."/>
            <person name="Detter J.C."/>
            <person name="Glavina T."/>
            <person name="Hammon N."/>
            <person name="Israni S."/>
            <person name="Pitluck S."/>
            <person name="Chain P."/>
            <person name="Malfatti S."/>
            <person name="Shin M."/>
            <person name="Vergez L."/>
            <person name="Schmutz J."/>
            <person name="Larimer F."/>
            <person name="Land M."/>
            <person name="Hauser L."/>
            <person name="Kyrpides N."/>
            <person name="Lykidis A."/>
            <person name="Richardson P."/>
        </authorList>
    </citation>
    <scope>NUCLEOTIDE SEQUENCE [LARGE SCALE GENOMIC DNA]</scope>
    <source>
        <strain evidence="4">ATCC 25196 / NCIMB 11849 / C 71</strain>
    </source>
</reference>
<dbReference type="InterPro" id="IPR029063">
    <property type="entry name" value="SAM-dependent_MTases_sf"/>
</dbReference>
<dbReference type="STRING" id="323848.Nmul_A0337"/>
<dbReference type="SUPFAM" id="SSF53335">
    <property type="entry name" value="S-adenosyl-L-methionine-dependent methyltransferases"/>
    <property type="match status" value="1"/>
</dbReference>
<dbReference type="HOGENOM" id="CLU_024840_1_0_4"/>
<dbReference type="Gene3D" id="3.40.50.12710">
    <property type="match status" value="1"/>
</dbReference>
<keyword evidence="2" id="KW-0808">Transferase</keyword>
<dbReference type="InterPro" id="IPR038375">
    <property type="entry name" value="NDUFAF7_sf"/>
</dbReference>
<evidence type="ECO:0000313" key="4">
    <source>
        <dbReference type="Proteomes" id="UP000002718"/>
    </source>
</evidence>
<dbReference type="PANTHER" id="PTHR12049:SF7">
    <property type="entry name" value="PROTEIN ARGININE METHYLTRANSFERASE NDUFAF7, MITOCHONDRIAL"/>
    <property type="match status" value="1"/>
</dbReference>
<accession>Q2YC76</accession>
<evidence type="ECO:0000256" key="2">
    <source>
        <dbReference type="ARBA" id="ARBA00022679"/>
    </source>
</evidence>
<organism evidence="3 4">
    <name type="scientific">Nitrosospira multiformis (strain ATCC 25196 / NCIMB 11849 / C 71)</name>
    <dbReference type="NCBI Taxonomy" id="323848"/>
    <lineage>
        <taxon>Bacteria</taxon>
        <taxon>Pseudomonadati</taxon>
        <taxon>Pseudomonadota</taxon>
        <taxon>Betaproteobacteria</taxon>
        <taxon>Nitrosomonadales</taxon>
        <taxon>Nitrosomonadaceae</taxon>
        <taxon>Nitrosospira</taxon>
    </lineage>
</organism>